<sequence length="398" mass="44307">MANKENNCARLTRSAASAAAAAAKTHATTSTYAPAAAAAPPPRRLHTPAKRKRKALAELPNLSNVAPAPNPPPFSKPRTRSKAREEAAAVTAEAMEAAAAQKEAPLPLTSSNSPSTQSNEKDPQICSYYAGDIYHYLRSLEAEPKRRPIANFIETIQKDITENMRGMLVDWLVAVAEEYKLLPDTLFLTISYVDRFLSMHAVARKKLQLLGVSCMLVASKYEEISPPHVEDFCYITDNSYTKQEVVKMEAMVLKFLNFEMGDPTVKTFLRRFTKAGQGCKYPNLLLEFLGNYLAELSLVDYGCVRFLPSVIAASSVFLARFTINPRSQPWSLSLQSNTGYSASELRDCIAAIHDLQLNRKCSALKAIKDKYKQHKFKSVSTLVPRSEIPPSFFKDYRR</sequence>
<proteinExistence type="inferred from homology"/>
<feature type="compositionally biased region" description="Low complexity" evidence="6">
    <location>
        <begin position="12"/>
        <end position="38"/>
    </location>
</feature>
<dbReference type="InterPro" id="IPR006671">
    <property type="entry name" value="Cyclin_N"/>
</dbReference>
<dbReference type="InterPro" id="IPR048258">
    <property type="entry name" value="Cyclins_cyclin-box"/>
</dbReference>
<dbReference type="Gene3D" id="1.10.472.10">
    <property type="entry name" value="Cyclin-like"/>
    <property type="match status" value="2"/>
</dbReference>
<dbReference type="SMART" id="SM01332">
    <property type="entry name" value="Cyclin_C"/>
    <property type="match status" value="1"/>
</dbReference>
<dbReference type="PROSITE" id="PS00292">
    <property type="entry name" value="CYCLINS"/>
    <property type="match status" value="1"/>
</dbReference>
<keyword evidence="9" id="KW-1185">Reference proteome</keyword>
<evidence type="ECO:0000259" key="8">
    <source>
        <dbReference type="SMART" id="SM01332"/>
    </source>
</evidence>
<evidence type="ECO:0000313" key="10">
    <source>
        <dbReference type="RefSeq" id="XP_020104928.1"/>
    </source>
</evidence>
<dbReference type="Gramene" id="Aco003833.1.mrna1">
    <property type="protein sequence ID" value="Aco003833.1.mrna1"/>
    <property type="gene ID" value="Aco003833.1.path1"/>
</dbReference>
<feature type="compositionally biased region" description="Low complexity" evidence="6">
    <location>
        <begin position="88"/>
        <end position="118"/>
    </location>
</feature>
<evidence type="ECO:0000256" key="6">
    <source>
        <dbReference type="SAM" id="MobiDB-lite"/>
    </source>
</evidence>
<dbReference type="PANTHER" id="PTHR10177">
    <property type="entry name" value="CYCLINS"/>
    <property type="match status" value="1"/>
</dbReference>
<dbReference type="OrthoDB" id="5590282at2759"/>
<dbReference type="GO" id="GO:0044772">
    <property type="term" value="P:mitotic cell cycle phase transition"/>
    <property type="evidence" value="ECO:0007669"/>
    <property type="project" value="InterPro"/>
</dbReference>
<feature type="compositionally biased region" description="Basic residues" evidence="6">
    <location>
        <begin position="43"/>
        <end position="54"/>
    </location>
</feature>
<dbReference type="GO" id="GO:0051301">
    <property type="term" value="P:cell division"/>
    <property type="evidence" value="ECO:0007669"/>
    <property type="project" value="UniProtKB-KW"/>
</dbReference>
<name>A0A6P5GG27_ANACO</name>
<evidence type="ECO:0000256" key="1">
    <source>
        <dbReference type="ARBA" id="ARBA00006955"/>
    </source>
</evidence>
<dbReference type="InterPro" id="IPR013763">
    <property type="entry name" value="Cyclin-like_dom"/>
</dbReference>
<comment type="similarity">
    <text evidence="1">Belongs to the cyclin family. Cyclin AB subfamily.</text>
</comment>
<evidence type="ECO:0000256" key="5">
    <source>
        <dbReference type="RuleBase" id="RU000383"/>
    </source>
</evidence>
<feature type="domain" description="Cyclin-like" evidence="7">
    <location>
        <begin position="267"/>
        <end position="354"/>
    </location>
</feature>
<evidence type="ECO:0000256" key="4">
    <source>
        <dbReference type="ARBA" id="ARBA00023306"/>
    </source>
</evidence>
<keyword evidence="3 5" id="KW-0195">Cyclin</keyword>
<dbReference type="SUPFAM" id="SSF47954">
    <property type="entry name" value="Cyclin-like"/>
    <property type="match status" value="2"/>
</dbReference>
<dbReference type="Pfam" id="PF02984">
    <property type="entry name" value="Cyclin_C"/>
    <property type="match status" value="1"/>
</dbReference>
<dbReference type="SMART" id="SM00385">
    <property type="entry name" value="CYCLIN"/>
    <property type="match status" value="2"/>
</dbReference>
<keyword evidence="4" id="KW-0131">Cell cycle</keyword>
<dbReference type="AlphaFoldDB" id="A0A6P5GG27"/>
<reference evidence="9" key="1">
    <citation type="journal article" date="2015" name="Nat. Genet.">
        <title>The pineapple genome and the evolution of CAM photosynthesis.</title>
        <authorList>
            <person name="Ming R."/>
            <person name="VanBuren R."/>
            <person name="Wai C.M."/>
            <person name="Tang H."/>
            <person name="Schatz M.C."/>
            <person name="Bowers J.E."/>
            <person name="Lyons E."/>
            <person name="Wang M.L."/>
            <person name="Chen J."/>
            <person name="Biggers E."/>
            <person name="Zhang J."/>
            <person name="Huang L."/>
            <person name="Zhang L."/>
            <person name="Miao W."/>
            <person name="Zhang J."/>
            <person name="Ye Z."/>
            <person name="Miao C."/>
            <person name="Lin Z."/>
            <person name="Wang H."/>
            <person name="Zhou H."/>
            <person name="Yim W.C."/>
            <person name="Priest H.D."/>
            <person name="Zheng C."/>
            <person name="Woodhouse M."/>
            <person name="Edger P.P."/>
            <person name="Guyot R."/>
            <person name="Guo H.B."/>
            <person name="Guo H."/>
            <person name="Zheng G."/>
            <person name="Singh R."/>
            <person name="Sharma A."/>
            <person name="Min X."/>
            <person name="Zheng Y."/>
            <person name="Lee H."/>
            <person name="Gurtowski J."/>
            <person name="Sedlazeck F.J."/>
            <person name="Harkess A."/>
            <person name="McKain M.R."/>
            <person name="Liao Z."/>
            <person name="Fang J."/>
            <person name="Liu J."/>
            <person name="Zhang X."/>
            <person name="Zhang Q."/>
            <person name="Hu W."/>
            <person name="Qin Y."/>
            <person name="Wang K."/>
            <person name="Chen L.Y."/>
            <person name="Shirley N."/>
            <person name="Lin Y.R."/>
            <person name="Liu L.Y."/>
            <person name="Hernandez A.G."/>
            <person name="Wright C.L."/>
            <person name="Bulone V."/>
            <person name="Tuskan G.A."/>
            <person name="Heath K."/>
            <person name="Zee F."/>
            <person name="Moore P.H."/>
            <person name="Sunkar R."/>
            <person name="Leebens-Mack J.H."/>
            <person name="Mockler T."/>
            <person name="Bennetzen J.L."/>
            <person name="Freeling M."/>
            <person name="Sankoff D."/>
            <person name="Paterson A.H."/>
            <person name="Zhu X."/>
            <person name="Yang X."/>
            <person name="Smith J.A."/>
            <person name="Cushman J.C."/>
            <person name="Paull R.E."/>
            <person name="Yu Q."/>
        </authorList>
    </citation>
    <scope>NUCLEOTIDE SEQUENCE [LARGE SCALE GENOMIC DNA]</scope>
    <source>
        <strain evidence="9">cv. F153</strain>
    </source>
</reference>
<organism evidence="9 10">
    <name type="scientific">Ananas comosus</name>
    <name type="common">Pineapple</name>
    <name type="synonym">Ananas ananas</name>
    <dbReference type="NCBI Taxonomy" id="4615"/>
    <lineage>
        <taxon>Eukaryota</taxon>
        <taxon>Viridiplantae</taxon>
        <taxon>Streptophyta</taxon>
        <taxon>Embryophyta</taxon>
        <taxon>Tracheophyta</taxon>
        <taxon>Spermatophyta</taxon>
        <taxon>Magnoliopsida</taxon>
        <taxon>Liliopsida</taxon>
        <taxon>Poales</taxon>
        <taxon>Bromeliaceae</taxon>
        <taxon>Bromelioideae</taxon>
        <taxon>Ananas</taxon>
    </lineage>
</organism>
<feature type="region of interest" description="Disordered" evidence="6">
    <location>
        <begin position="1"/>
        <end position="123"/>
    </location>
</feature>
<dbReference type="Proteomes" id="UP000515123">
    <property type="component" value="Linkage group 15"/>
</dbReference>
<dbReference type="InterPro" id="IPR039361">
    <property type="entry name" value="Cyclin"/>
</dbReference>
<dbReference type="InterPro" id="IPR046965">
    <property type="entry name" value="Cyclin_A/B-like"/>
</dbReference>
<keyword evidence="2" id="KW-0132">Cell division</keyword>
<dbReference type="FunFam" id="1.10.472.10:FF:000167">
    <property type="entry name" value="Mitotic cyclin 6"/>
    <property type="match status" value="1"/>
</dbReference>
<reference evidence="10" key="2">
    <citation type="submission" date="2025-08" db="UniProtKB">
        <authorList>
            <consortium name="RefSeq"/>
        </authorList>
    </citation>
    <scope>IDENTIFICATION</scope>
    <source>
        <tissue evidence="10">Leaf</tissue>
    </source>
</reference>
<dbReference type="RefSeq" id="XP_020104928.1">
    <property type="nucleotide sequence ID" value="XM_020249339.1"/>
</dbReference>
<dbReference type="Pfam" id="PF00134">
    <property type="entry name" value="Cyclin_N"/>
    <property type="match status" value="1"/>
</dbReference>
<dbReference type="PIRSF" id="PIRSF001771">
    <property type="entry name" value="Cyclin_A_B_D_E"/>
    <property type="match status" value="1"/>
</dbReference>
<protein>
    <submittedName>
        <fullName evidence="10">Cyclin-A3-1-like isoform X1</fullName>
    </submittedName>
</protein>
<accession>A0A6P5GG27</accession>
<dbReference type="InterPro" id="IPR036915">
    <property type="entry name" value="Cyclin-like_sf"/>
</dbReference>
<feature type="domain" description="Cyclin-like" evidence="7">
    <location>
        <begin position="170"/>
        <end position="254"/>
    </location>
</feature>
<evidence type="ECO:0000256" key="2">
    <source>
        <dbReference type="ARBA" id="ARBA00022618"/>
    </source>
</evidence>
<feature type="domain" description="Cyclin C-terminal" evidence="8">
    <location>
        <begin position="263"/>
        <end position="385"/>
    </location>
</feature>
<dbReference type="CDD" id="cd20506">
    <property type="entry name" value="CYCLIN_AtCycA-like_rpt2"/>
    <property type="match status" value="1"/>
</dbReference>
<dbReference type="GeneID" id="109721634"/>
<dbReference type="GO" id="GO:0016538">
    <property type="term" value="F:cyclin-dependent protein serine/threonine kinase regulator activity"/>
    <property type="evidence" value="ECO:0007669"/>
    <property type="project" value="InterPro"/>
</dbReference>
<evidence type="ECO:0000256" key="3">
    <source>
        <dbReference type="ARBA" id="ARBA00023127"/>
    </source>
</evidence>
<gene>
    <name evidence="10" type="primary">LOC109721634</name>
</gene>
<dbReference type="FunFam" id="1.10.472.10:FF:000013">
    <property type="entry name" value="Cyclin A1"/>
    <property type="match status" value="1"/>
</dbReference>
<evidence type="ECO:0000259" key="7">
    <source>
        <dbReference type="SMART" id="SM00385"/>
    </source>
</evidence>
<evidence type="ECO:0000313" key="9">
    <source>
        <dbReference type="Proteomes" id="UP000515123"/>
    </source>
</evidence>
<dbReference type="InterPro" id="IPR004367">
    <property type="entry name" value="Cyclin_C-dom"/>
</dbReference>